<dbReference type="InterPro" id="IPR036250">
    <property type="entry name" value="AcylCo_DH-like_C"/>
</dbReference>
<dbReference type="Pfam" id="PF02770">
    <property type="entry name" value="Acyl-CoA_dh_M"/>
    <property type="match status" value="1"/>
</dbReference>
<dbReference type="AlphaFoldDB" id="A0A5C4V437"/>
<feature type="domain" description="Acyl-CoA dehydrogenase/oxidase N-terminal" evidence="8">
    <location>
        <begin position="37"/>
        <end position="117"/>
    </location>
</feature>
<dbReference type="InterPro" id="IPR006091">
    <property type="entry name" value="Acyl-CoA_Oxase/DH_mid-dom"/>
</dbReference>
<dbReference type="Pfam" id="PF00441">
    <property type="entry name" value="Acyl-CoA_dh_1"/>
    <property type="match status" value="1"/>
</dbReference>
<keyword evidence="3 5" id="KW-0285">Flavoprotein</keyword>
<organism evidence="9 10">
    <name type="scientific">Streptomyces sedi</name>
    <dbReference type="NCBI Taxonomy" id="555059"/>
    <lineage>
        <taxon>Bacteria</taxon>
        <taxon>Bacillati</taxon>
        <taxon>Actinomycetota</taxon>
        <taxon>Actinomycetes</taxon>
        <taxon>Kitasatosporales</taxon>
        <taxon>Streptomycetaceae</taxon>
        <taxon>Streptomyces</taxon>
    </lineage>
</organism>
<comment type="cofactor">
    <cofactor evidence="1 5">
        <name>FAD</name>
        <dbReference type="ChEBI" id="CHEBI:57692"/>
    </cofactor>
</comment>
<evidence type="ECO:0000256" key="3">
    <source>
        <dbReference type="ARBA" id="ARBA00022630"/>
    </source>
</evidence>
<evidence type="ECO:0000256" key="1">
    <source>
        <dbReference type="ARBA" id="ARBA00001974"/>
    </source>
</evidence>
<dbReference type="SUPFAM" id="SSF56645">
    <property type="entry name" value="Acyl-CoA dehydrogenase NM domain-like"/>
    <property type="match status" value="1"/>
</dbReference>
<reference evidence="9 10" key="1">
    <citation type="submission" date="2019-06" db="EMBL/GenBank/DDBJ databases">
        <title>Draft genome of Streptomyces sedi sp. JCM16909.</title>
        <authorList>
            <person name="Klykleung N."/>
            <person name="Tanasupawat S."/>
            <person name="Kudo T."/>
            <person name="Yuki M."/>
            <person name="Ohkuma M."/>
        </authorList>
    </citation>
    <scope>NUCLEOTIDE SEQUENCE [LARGE SCALE GENOMIC DNA]</scope>
    <source>
        <strain evidence="9 10">JCM 16909</strain>
    </source>
</reference>
<dbReference type="Pfam" id="PF02771">
    <property type="entry name" value="Acyl-CoA_dh_N"/>
    <property type="match status" value="1"/>
</dbReference>
<protein>
    <submittedName>
        <fullName evidence="9">Acyl-CoA dehydrogenase</fullName>
    </submittedName>
</protein>
<dbReference type="GO" id="GO:0050660">
    <property type="term" value="F:flavin adenine dinucleotide binding"/>
    <property type="evidence" value="ECO:0007669"/>
    <property type="project" value="InterPro"/>
</dbReference>
<dbReference type="InterPro" id="IPR046373">
    <property type="entry name" value="Acyl-CoA_Oxase/DH_mid-dom_sf"/>
</dbReference>
<dbReference type="InterPro" id="IPR037069">
    <property type="entry name" value="AcylCoA_DH/ox_N_sf"/>
</dbReference>
<keyword evidence="4 5" id="KW-0274">FAD</keyword>
<keyword evidence="10" id="KW-1185">Reference proteome</keyword>
<dbReference type="Proteomes" id="UP000311713">
    <property type="component" value="Unassembled WGS sequence"/>
</dbReference>
<evidence type="ECO:0000313" key="9">
    <source>
        <dbReference type="EMBL" id="TNM30581.1"/>
    </source>
</evidence>
<gene>
    <name evidence="9" type="ORF">FH715_11280</name>
</gene>
<evidence type="ECO:0000256" key="5">
    <source>
        <dbReference type="RuleBase" id="RU362125"/>
    </source>
</evidence>
<evidence type="ECO:0000259" key="7">
    <source>
        <dbReference type="Pfam" id="PF02770"/>
    </source>
</evidence>
<dbReference type="InterPro" id="IPR009075">
    <property type="entry name" value="AcylCo_DH/oxidase_C"/>
</dbReference>
<dbReference type="InterPro" id="IPR009100">
    <property type="entry name" value="AcylCoA_DH/oxidase_NM_dom_sf"/>
</dbReference>
<dbReference type="PANTHER" id="PTHR43884">
    <property type="entry name" value="ACYL-COA DEHYDROGENASE"/>
    <property type="match status" value="1"/>
</dbReference>
<evidence type="ECO:0000259" key="8">
    <source>
        <dbReference type="Pfam" id="PF02771"/>
    </source>
</evidence>
<dbReference type="EMBL" id="VDGT01000007">
    <property type="protein sequence ID" value="TNM30581.1"/>
    <property type="molecule type" value="Genomic_DNA"/>
</dbReference>
<evidence type="ECO:0000259" key="6">
    <source>
        <dbReference type="Pfam" id="PF00441"/>
    </source>
</evidence>
<keyword evidence="5" id="KW-0560">Oxidoreductase</keyword>
<proteinExistence type="inferred from homology"/>
<comment type="similarity">
    <text evidence="2 5">Belongs to the acyl-CoA dehydrogenase family.</text>
</comment>
<evidence type="ECO:0000256" key="4">
    <source>
        <dbReference type="ARBA" id="ARBA00022827"/>
    </source>
</evidence>
<sequence>MEFSWSAEQQERHTRTLDAVRRRFPETSGAPRVPYSRSDWRALGELGLLGACVPTEYGGAGLGALDTARLYEALGEGCSDTGLVFAASAHLFACAVPLSDFGSEELRKRYLPGLVDGSTIAGNAMTEADAGSDISRLSVTATRVRGGYVLNGQKTFVSNGPVADLLVTYATTDPESGHLGQTAFVVEGTADGVSRSEPFEKMGLRSCPGGGVRFTDCFVSDDQVIGRPGMGAAIFQHSMGWERACLFAGYLGLSARLVDRAVAHARERRQSGRRIGAFQAVSHRIVDMKLRLESGRLLLYRACWEMDRGGPARLPVALSKLAVSEGTVASAMDAVRVFGGRGYLADEGIEAALRDAMPSVLFSGTNEIQKELVARELGL</sequence>
<dbReference type="GO" id="GO:0003995">
    <property type="term" value="F:acyl-CoA dehydrogenase activity"/>
    <property type="evidence" value="ECO:0007669"/>
    <property type="project" value="TreeGrafter"/>
</dbReference>
<comment type="caution">
    <text evidence="9">The sequence shown here is derived from an EMBL/GenBank/DDBJ whole genome shotgun (WGS) entry which is preliminary data.</text>
</comment>
<feature type="domain" description="Acyl-CoA dehydrogenase/oxidase C-terminal" evidence="6">
    <location>
        <begin position="229"/>
        <end position="377"/>
    </location>
</feature>
<dbReference type="RefSeq" id="WP_139643973.1">
    <property type="nucleotide sequence ID" value="NZ_BAAAZS010000058.1"/>
</dbReference>
<dbReference type="Gene3D" id="1.10.540.10">
    <property type="entry name" value="Acyl-CoA dehydrogenase/oxidase, N-terminal domain"/>
    <property type="match status" value="1"/>
</dbReference>
<dbReference type="PIRSF" id="PIRSF016578">
    <property type="entry name" value="HsaA"/>
    <property type="match status" value="1"/>
</dbReference>
<name>A0A5C4V437_9ACTN</name>
<dbReference type="InterPro" id="IPR013786">
    <property type="entry name" value="AcylCoA_DH/ox_N"/>
</dbReference>
<dbReference type="SUPFAM" id="SSF47203">
    <property type="entry name" value="Acyl-CoA dehydrogenase C-terminal domain-like"/>
    <property type="match status" value="1"/>
</dbReference>
<evidence type="ECO:0000313" key="10">
    <source>
        <dbReference type="Proteomes" id="UP000311713"/>
    </source>
</evidence>
<dbReference type="PANTHER" id="PTHR43884:SF12">
    <property type="entry name" value="ISOVALERYL-COA DEHYDROGENASE, MITOCHONDRIAL-RELATED"/>
    <property type="match status" value="1"/>
</dbReference>
<accession>A0A5C4V437</accession>
<feature type="domain" description="Acyl-CoA oxidase/dehydrogenase middle" evidence="7">
    <location>
        <begin position="124"/>
        <end position="217"/>
    </location>
</feature>
<dbReference type="Gene3D" id="2.40.110.10">
    <property type="entry name" value="Butyryl-CoA Dehydrogenase, subunit A, domain 2"/>
    <property type="match status" value="1"/>
</dbReference>
<dbReference type="Gene3D" id="1.20.140.10">
    <property type="entry name" value="Butyryl-CoA Dehydrogenase, subunit A, domain 3"/>
    <property type="match status" value="1"/>
</dbReference>
<dbReference type="OrthoDB" id="8876745at2"/>
<evidence type="ECO:0000256" key="2">
    <source>
        <dbReference type="ARBA" id="ARBA00009347"/>
    </source>
</evidence>